<evidence type="ECO:0000313" key="6">
    <source>
        <dbReference type="EMBL" id="MDM5263271.1"/>
    </source>
</evidence>
<dbReference type="PANTHER" id="PTHR30204">
    <property type="entry name" value="REDOX-CYCLING DRUG-SENSING TRANSCRIPTIONAL ACTIVATOR SOXR"/>
    <property type="match status" value="1"/>
</dbReference>
<comment type="caution">
    <text evidence="6">The sequence shown here is derived from an EMBL/GenBank/DDBJ whole genome shotgun (WGS) entry which is preliminary data.</text>
</comment>
<proteinExistence type="predicted"/>
<gene>
    <name evidence="6" type="ORF">PF327_03600</name>
</gene>
<dbReference type="Gene3D" id="1.10.1660.10">
    <property type="match status" value="1"/>
</dbReference>
<name>A0ABT7QQB4_9BACT</name>
<sequence length="225" mass="26113">MEYKISELVAKTGVPKSTILYYIREGLLPEANKIKSNVHRYNDQHIELIQYIKYMQEEIGSSNEQIRFALQNQNQSLSTSATMLQPLMNTLSDIPSDAKHFTKEEFIEHYNVDATLLETLLNDGIVLPIHEDDYTDREASMVKLVTYFKEVGVDHNVLKAYVDHAKALSELEYQMQAKLCSVRDDENFSTLWKIMFDTLFNAKPYLFNRNTYQVLLNAVKSEVKE</sequence>
<dbReference type="InterPro" id="IPR047057">
    <property type="entry name" value="MerR_fam"/>
</dbReference>
<keyword evidence="2" id="KW-0805">Transcription regulation</keyword>
<evidence type="ECO:0000313" key="7">
    <source>
        <dbReference type="Proteomes" id="UP001169066"/>
    </source>
</evidence>
<dbReference type="Pfam" id="PF13411">
    <property type="entry name" value="MerR_1"/>
    <property type="match status" value="1"/>
</dbReference>
<dbReference type="PROSITE" id="PS50937">
    <property type="entry name" value="HTH_MERR_2"/>
    <property type="match status" value="1"/>
</dbReference>
<evidence type="ECO:0000259" key="5">
    <source>
        <dbReference type="PROSITE" id="PS50937"/>
    </source>
</evidence>
<dbReference type="InterPro" id="IPR000551">
    <property type="entry name" value="MerR-type_HTH_dom"/>
</dbReference>
<evidence type="ECO:0000256" key="1">
    <source>
        <dbReference type="ARBA" id="ARBA00022491"/>
    </source>
</evidence>
<dbReference type="CDD" id="cd04780">
    <property type="entry name" value="HTH_MerR-like_sg5"/>
    <property type="match status" value="1"/>
</dbReference>
<evidence type="ECO:0000256" key="3">
    <source>
        <dbReference type="ARBA" id="ARBA00023125"/>
    </source>
</evidence>
<keyword evidence="4" id="KW-0804">Transcription</keyword>
<dbReference type="PANTHER" id="PTHR30204:SF69">
    <property type="entry name" value="MERR-FAMILY TRANSCRIPTIONAL REGULATOR"/>
    <property type="match status" value="1"/>
</dbReference>
<keyword evidence="7" id="KW-1185">Reference proteome</keyword>
<dbReference type="SUPFAM" id="SSF46955">
    <property type="entry name" value="Putative DNA-binding domain"/>
    <property type="match status" value="1"/>
</dbReference>
<keyword evidence="1" id="KW-0678">Repressor</keyword>
<reference evidence="6" key="1">
    <citation type="submission" date="2023-01" db="EMBL/GenBank/DDBJ databases">
        <title>Sulfurovum sp. XTW-4 genome assembly.</title>
        <authorList>
            <person name="Wang J."/>
        </authorList>
    </citation>
    <scope>NUCLEOTIDE SEQUENCE</scope>
    <source>
        <strain evidence="6">XTW-4</strain>
    </source>
</reference>
<dbReference type="EMBL" id="JAQIBC010000002">
    <property type="protein sequence ID" value="MDM5263271.1"/>
    <property type="molecule type" value="Genomic_DNA"/>
</dbReference>
<feature type="domain" description="HTH merR-type" evidence="5">
    <location>
        <begin position="1"/>
        <end position="72"/>
    </location>
</feature>
<dbReference type="InterPro" id="IPR009061">
    <property type="entry name" value="DNA-bd_dom_put_sf"/>
</dbReference>
<keyword evidence="3" id="KW-0238">DNA-binding</keyword>
<dbReference type="RefSeq" id="WP_008243026.1">
    <property type="nucleotide sequence ID" value="NZ_JAQIBC010000002.1"/>
</dbReference>
<accession>A0ABT7QQB4</accession>
<evidence type="ECO:0000256" key="4">
    <source>
        <dbReference type="ARBA" id="ARBA00023163"/>
    </source>
</evidence>
<dbReference type="SMART" id="SM00422">
    <property type="entry name" value="HTH_MERR"/>
    <property type="match status" value="1"/>
</dbReference>
<evidence type="ECO:0000256" key="2">
    <source>
        <dbReference type="ARBA" id="ARBA00023015"/>
    </source>
</evidence>
<dbReference type="Proteomes" id="UP001169066">
    <property type="component" value="Unassembled WGS sequence"/>
</dbReference>
<organism evidence="6 7">
    <name type="scientific">Sulfurovum xiamenensis</name>
    <dbReference type="NCBI Taxonomy" id="3019066"/>
    <lineage>
        <taxon>Bacteria</taxon>
        <taxon>Pseudomonadati</taxon>
        <taxon>Campylobacterota</taxon>
        <taxon>Epsilonproteobacteria</taxon>
        <taxon>Campylobacterales</taxon>
        <taxon>Sulfurovaceae</taxon>
        <taxon>Sulfurovum</taxon>
    </lineage>
</organism>
<protein>
    <submittedName>
        <fullName evidence="6">MerR family transcriptional regulator</fullName>
    </submittedName>
</protein>